<sequence>MSGMYSQCVKAKIDTSGLMPTAWVRRTCPESGIYHVLDAEVERYFMAMGGGERILESWFDPRCRIAPGGRADQRDGGFVKTCALTFTAHQARRFIR</sequence>
<reference evidence="1 2" key="1">
    <citation type="submission" date="2016-06" db="EMBL/GenBank/DDBJ databases">
        <authorList>
            <person name="Kjaerup R.B."/>
            <person name="Dalgaard T.S."/>
            <person name="Juul-Madsen H.R."/>
        </authorList>
    </citation>
    <scope>NUCLEOTIDE SEQUENCE [LARGE SCALE GENOMIC DNA]</scope>
    <source>
        <strain evidence="1">2</strain>
    </source>
</reference>
<evidence type="ECO:0000313" key="2">
    <source>
        <dbReference type="Proteomes" id="UP000199600"/>
    </source>
</evidence>
<organism evidence="1 2">
    <name type="scientific">Candidatus Propionivibrio aalborgensis</name>
    <dbReference type="NCBI Taxonomy" id="1860101"/>
    <lineage>
        <taxon>Bacteria</taxon>
        <taxon>Pseudomonadati</taxon>
        <taxon>Pseudomonadota</taxon>
        <taxon>Betaproteobacteria</taxon>
        <taxon>Rhodocyclales</taxon>
        <taxon>Rhodocyclaceae</taxon>
        <taxon>Propionivibrio</taxon>
    </lineage>
</organism>
<dbReference type="EMBL" id="FLQY01000347">
    <property type="protein sequence ID" value="SBT10410.1"/>
    <property type="molecule type" value="Genomic_DNA"/>
</dbReference>
<accession>A0A1A8XZQ2</accession>
<dbReference type="Proteomes" id="UP000199600">
    <property type="component" value="Unassembled WGS sequence"/>
</dbReference>
<gene>
    <name evidence="1" type="ORF">PROAA_460024</name>
</gene>
<dbReference type="AlphaFoldDB" id="A0A1A8XZQ2"/>
<evidence type="ECO:0000313" key="1">
    <source>
        <dbReference type="EMBL" id="SBT10410.1"/>
    </source>
</evidence>
<protein>
    <submittedName>
        <fullName evidence="1">Uncharacterized protein</fullName>
    </submittedName>
</protein>
<name>A0A1A8XZQ2_9RHOO</name>
<keyword evidence="2" id="KW-1185">Reference proteome</keyword>
<proteinExistence type="predicted"/>